<dbReference type="InterPro" id="IPR049251">
    <property type="entry name" value="DUF6884"/>
</dbReference>
<dbReference type="Pfam" id="PF09171">
    <property type="entry name" value="AGOG"/>
    <property type="match status" value="1"/>
</dbReference>
<dbReference type="EMBL" id="CP006577">
    <property type="protein sequence ID" value="AIG97404.1"/>
    <property type="molecule type" value="Genomic_DNA"/>
</dbReference>
<dbReference type="Proteomes" id="UP000028501">
    <property type="component" value="Chromosome"/>
</dbReference>
<dbReference type="InterPro" id="IPR056081">
    <property type="entry name" value="DUF7664"/>
</dbReference>
<protein>
    <submittedName>
        <fullName evidence="3">Uncharacterized protein</fullName>
    </submittedName>
</protein>
<evidence type="ECO:0000259" key="2">
    <source>
        <dbReference type="Pfam" id="PF24701"/>
    </source>
</evidence>
<dbReference type="GO" id="GO:0016799">
    <property type="term" value="F:hydrolase activity, hydrolyzing N-glycosyl compounds"/>
    <property type="evidence" value="ECO:0007669"/>
    <property type="project" value="InterPro"/>
</dbReference>
<dbReference type="GeneID" id="31862339"/>
<dbReference type="AlphaFoldDB" id="A0A075WE39"/>
<dbReference type="Pfam" id="PF21818">
    <property type="entry name" value="DUF6884"/>
    <property type="match status" value="1"/>
</dbReference>
<reference evidence="3 4" key="1">
    <citation type="submission" date="2013-07" db="EMBL/GenBank/DDBJ databases">
        <title>Genome of Archaeoglobus fulgidus.</title>
        <authorList>
            <person name="Fiebig A."/>
            <person name="Birkeland N.-K."/>
        </authorList>
    </citation>
    <scope>NUCLEOTIDE SEQUENCE [LARGE SCALE GENOMIC DNA]</scope>
    <source>
        <strain evidence="3 4">DSM 8774</strain>
    </source>
</reference>
<dbReference type="InterPro" id="IPR015254">
    <property type="entry name" value="AGOG-like"/>
</dbReference>
<dbReference type="GO" id="GO:0003906">
    <property type="term" value="F:DNA-(apurinic or apyrimidinic site) endonuclease activity"/>
    <property type="evidence" value="ECO:0007669"/>
    <property type="project" value="InterPro"/>
</dbReference>
<dbReference type="RefSeq" id="WP_081868510.1">
    <property type="nucleotide sequence ID" value="NZ_CP006577.1"/>
</dbReference>
<dbReference type="Gene3D" id="1.10.340.30">
    <property type="entry name" value="Hypothetical protein, domain 2"/>
    <property type="match status" value="1"/>
</dbReference>
<dbReference type="InterPro" id="IPR011257">
    <property type="entry name" value="DNA_glycosylase"/>
</dbReference>
<evidence type="ECO:0000313" key="3">
    <source>
        <dbReference type="EMBL" id="AIG97404.1"/>
    </source>
</evidence>
<dbReference type="SUPFAM" id="SSF48150">
    <property type="entry name" value="DNA-glycosylase"/>
    <property type="match status" value="1"/>
</dbReference>
<sequence>MPSKYDRYWLEKLGDISKLIEEAYIHGTSSELDVSEIREYGDRQNWYGVVEVSDKISRGEMAHARSLGKIVLERGFVNPYNCAFRFVISSDLKLRVMRLGTEDTSNLEISEYVKHALMISETSESAEDRKENLAKILSEIPLEVWDRIVKEEPEWRYMGPFLNRYGFGPFATLMVVTGLNDFKLKGRAEVSYWPKISRILDSSPVPESPRELYAILEQFYRNELYSDLKVNRLGRFLFSPLAEKLWNSTPKTVSRDFPSIWKELAYTMRQNPEAKTISFAMKCLGISLLMVGEYDFDFSEIPIPVDYRVRIFSKKAGFVATEDDNEIRQTWQDVLELIKRRKPEVTMIHLDSLIWQIARMNKKEMLDYFSKMGCRSVGENIVSFLIGPCSTKTTHFGGENLKLCVVPCGSRKIWDVNPNAGPTKARDMYIGSFAKACREYAEKFYPDSYVILSAKYGFLFPDDVIPGPYNVTFNDPSTNPISVEELRRQAEEKGLTKYDEIVVIAGSNYVNIVRKVFKDKRVITPLSGLGGMGNMISALKKAVSEGRRL</sequence>
<dbReference type="KEGG" id="afg:AFULGI_00006030"/>
<feature type="domain" description="DUF6884" evidence="1">
    <location>
        <begin position="420"/>
        <end position="540"/>
    </location>
</feature>
<accession>A0A075WE39</accession>
<organism evidence="3 4">
    <name type="scientific">Archaeoglobus fulgidus DSM 8774</name>
    <dbReference type="NCBI Taxonomy" id="1344584"/>
    <lineage>
        <taxon>Archaea</taxon>
        <taxon>Methanobacteriati</taxon>
        <taxon>Methanobacteriota</taxon>
        <taxon>Archaeoglobi</taxon>
        <taxon>Archaeoglobales</taxon>
        <taxon>Archaeoglobaceae</taxon>
        <taxon>Archaeoglobus</taxon>
    </lineage>
</organism>
<proteinExistence type="predicted"/>
<feature type="domain" description="DUF7664" evidence="2">
    <location>
        <begin position="1"/>
        <end position="99"/>
    </location>
</feature>
<dbReference type="HOGENOM" id="CLU_036685_0_0_2"/>
<evidence type="ECO:0000259" key="1">
    <source>
        <dbReference type="Pfam" id="PF21818"/>
    </source>
</evidence>
<dbReference type="Pfam" id="PF24701">
    <property type="entry name" value="DUF7664"/>
    <property type="match status" value="1"/>
</dbReference>
<gene>
    <name evidence="3" type="ORF">AFULGI_00006030</name>
</gene>
<dbReference type="GO" id="GO:0006281">
    <property type="term" value="P:DNA repair"/>
    <property type="evidence" value="ECO:0007669"/>
    <property type="project" value="InterPro"/>
</dbReference>
<evidence type="ECO:0000313" key="4">
    <source>
        <dbReference type="Proteomes" id="UP000028501"/>
    </source>
</evidence>
<name>A0A075WE39_ARCFL</name>